<dbReference type="PANTHER" id="PTHR43877">
    <property type="entry name" value="AMINOALKYLPHOSPHONATE N-ACETYLTRANSFERASE-RELATED-RELATED"/>
    <property type="match status" value="1"/>
</dbReference>
<dbReference type="OrthoDB" id="7301318at2"/>
<dbReference type="PANTHER" id="PTHR43877:SF1">
    <property type="entry name" value="ACETYLTRANSFERASE"/>
    <property type="match status" value="1"/>
</dbReference>
<evidence type="ECO:0000259" key="3">
    <source>
        <dbReference type="PROSITE" id="PS51186"/>
    </source>
</evidence>
<keyword evidence="2" id="KW-0012">Acyltransferase</keyword>
<evidence type="ECO:0000256" key="2">
    <source>
        <dbReference type="ARBA" id="ARBA00023315"/>
    </source>
</evidence>
<evidence type="ECO:0000313" key="5">
    <source>
        <dbReference type="Proteomes" id="UP000183299"/>
    </source>
</evidence>
<dbReference type="InterPro" id="IPR050832">
    <property type="entry name" value="Bact_Acetyltransf"/>
</dbReference>
<proteinExistence type="predicted"/>
<organism evidence="4 5">
    <name type="scientific">Celeribacter halophilus</name>
    <dbReference type="NCBI Taxonomy" id="576117"/>
    <lineage>
        <taxon>Bacteria</taxon>
        <taxon>Pseudomonadati</taxon>
        <taxon>Pseudomonadota</taxon>
        <taxon>Alphaproteobacteria</taxon>
        <taxon>Rhodobacterales</taxon>
        <taxon>Roseobacteraceae</taxon>
        <taxon>Celeribacter</taxon>
    </lineage>
</organism>
<name>A0A1I3SWQ9_9RHOB</name>
<evidence type="ECO:0000313" key="4">
    <source>
        <dbReference type="EMBL" id="SFJ62632.1"/>
    </source>
</evidence>
<reference evidence="4 5" key="1">
    <citation type="submission" date="2016-10" db="EMBL/GenBank/DDBJ databases">
        <authorList>
            <person name="de Groot N.N."/>
        </authorList>
    </citation>
    <scope>NUCLEOTIDE SEQUENCE [LARGE SCALE GENOMIC DNA]</scope>
    <source>
        <strain evidence="4 5">CGMCC 1.8891</strain>
    </source>
</reference>
<dbReference type="EMBL" id="FORY01000007">
    <property type="protein sequence ID" value="SFJ62632.1"/>
    <property type="molecule type" value="Genomic_DNA"/>
</dbReference>
<dbReference type="Pfam" id="PF00583">
    <property type="entry name" value="Acetyltransf_1"/>
    <property type="match status" value="1"/>
</dbReference>
<accession>A0A1I3SWQ9</accession>
<sequence>MNRAELFRAFEATWPAARCERIGPFTYREGAGGGSRVSAATLEGALFDAALDNIEARFAQDARPALFQIRSGEDAFDAILEQRGYRMFDPVACLTAPVERFAAPKPEDGYVGWPPTAIQCEIWAEGGITAARVDVMRRAPEPKCSLLGRLGDMPAGTAFVGLHGEIAVLHALEIARPARRQGLARAMMGLAADWARRNGATQLALQVTRDNTAALALYSSLGMEEAGHYHYRTNS</sequence>
<protein>
    <submittedName>
        <fullName evidence="4">Acetyltransferase (GNAT) family protein</fullName>
    </submittedName>
</protein>
<dbReference type="CDD" id="cd04301">
    <property type="entry name" value="NAT_SF"/>
    <property type="match status" value="1"/>
</dbReference>
<dbReference type="STRING" id="576117.SAMN04488138_107103"/>
<keyword evidence="1 4" id="KW-0808">Transferase</keyword>
<dbReference type="RefSeq" id="WP_066604443.1">
    <property type="nucleotide sequence ID" value="NZ_FORY01000007.1"/>
</dbReference>
<dbReference type="InterPro" id="IPR000182">
    <property type="entry name" value="GNAT_dom"/>
</dbReference>
<keyword evidence="5" id="KW-1185">Reference proteome</keyword>
<dbReference type="Proteomes" id="UP000183299">
    <property type="component" value="Unassembled WGS sequence"/>
</dbReference>
<gene>
    <name evidence="4" type="ORF">SAMN04488138_107103</name>
</gene>
<dbReference type="InterPro" id="IPR016181">
    <property type="entry name" value="Acyl_CoA_acyltransferase"/>
</dbReference>
<dbReference type="Gene3D" id="3.40.630.30">
    <property type="match status" value="1"/>
</dbReference>
<dbReference type="GeneID" id="98665032"/>
<dbReference type="SUPFAM" id="SSF55729">
    <property type="entry name" value="Acyl-CoA N-acyltransferases (Nat)"/>
    <property type="match status" value="1"/>
</dbReference>
<dbReference type="AlphaFoldDB" id="A0A1I3SWQ9"/>
<feature type="domain" description="N-acetyltransferase" evidence="3">
    <location>
        <begin position="83"/>
        <end position="235"/>
    </location>
</feature>
<dbReference type="PROSITE" id="PS51186">
    <property type="entry name" value="GNAT"/>
    <property type="match status" value="1"/>
</dbReference>
<evidence type="ECO:0000256" key="1">
    <source>
        <dbReference type="ARBA" id="ARBA00022679"/>
    </source>
</evidence>
<dbReference type="GO" id="GO:0016747">
    <property type="term" value="F:acyltransferase activity, transferring groups other than amino-acyl groups"/>
    <property type="evidence" value="ECO:0007669"/>
    <property type="project" value="InterPro"/>
</dbReference>